<proteinExistence type="predicted"/>
<feature type="non-terminal residue" evidence="2">
    <location>
        <position position="1"/>
    </location>
</feature>
<organism evidence="2">
    <name type="scientific">marine sediment metagenome</name>
    <dbReference type="NCBI Taxonomy" id="412755"/>
    <lineage>
        <taxon>unclassified sequences</taxon>
        <taxon>metagenomes</taxon>
        <taxon>ecological metagenomes</taxon>
    </lineage>
</organism>
<sequence length="116" mass="13618">AYSVVIFGIQRDKKMKIFIRPSTLFRPGNFEDYLNEAYEDPKKIIKTGQLGVSRKNTDTRYPMLFLSNVYKHLRKQGKDNPKYSKLLFALTDEEAKQASIKYNDSPADFIEFLERK</sequence>
<dbReference type="EMBL" id="LAZR01042360">
    <property type="protein sequence ID" value="KKL09711.1"/>
    <property type="molecule type" value="Genomic_DNA"/>
</dbReference>
<accession>A0A0F9CVR2</accession>
<name>A0A0F9CVR2_9ZZZZ</name>
<evidence type="ECO:0000259" key="1">
    <source>
        <dbReference type="Pfam" id="PF09524"/>
    </source>
</evidence>
<protein>
    <recommendedName>
        <fullName evidence="1">Phage conserved hypothetical protein C-terminal domain-containing protein</fullName>
    </recommendedName>
</protein>
<dbReference type="AlphaFoldDB" id="A0A0F9CVR2"/>
<comment type="caution">
    <text evidence="2">The sequence shown here is derived from an EMBL/GenBank/DDBJ whole genome shotgun (WGS) entry which is preliminary data.</text>
</comment>
<dbReference type="InterPro" id="IPR011741">
    <property type="entry name" value="Phg_2220_C"/>
</dbReference>
<feature type="domain" description="Phage conserved hypothetical protein C-terminal" evidence="1">
    <location>
        <begin position="11"/>
        <end position="35"/>
    </location>
</feature>
<gene>
    <name evidence="2" type="ORF">LCGC14_2563110</name>
</gene>
<evidence type="ECO:0000313" key="2">
    <source>
        <dbReference type="EMBL" id="KKL09711.1"/>
    </source>
</evidence>
<dbReference type="Pfam" id="PF09524">
    <property type="entry name" value="Phg_2220_C"/>
    <property type="match status" value="1"/>
</dbReference>
<reference evidence="2" key="1">
    <citation type="journal article" date="2015" name="Nature">
        <title>Complex archaea that bridge the gap between prokaryotes and eukaryotes.</title>
        <authorList>
            <person name="Spang A."/>
            <person name="Saw J.H."/>
            <person name="Jorgensen S.L."/>
            <person name="Zaremba-Niedzwiedzka K."/>
            <person name="Martijn J."/>
            <person name="Lind A.E."/>
            <person name="van Eijk R."/>
            <person name="Schleper C."/>
            <person name="Guy L."/>
            <person name="Ettema T.J."/>
        </authorList>
    </citation>
    <scope>NUCLEOTIDE SEQUENCE</scope>
</reference>